<dbReference type="RefSeq" id="WP_012871320.1">
    <property type="nucleotide sequence ID" value="NC_013523.1"/>
</dbReference>
<dbReference type="GO" id="GO:0016114">
    <property type="term" value="P:terpenoid biosynthetic process"/>
    <property type="evidence" value="ECO:0007669"/>
    <property type="project" value="UniProtKB-UniRule"/>
</dbReference>
<dbReference type="Gene3D" id="3.30.230.10">
    <property type="match status" value="1"/>
</dbReference>
<feature type="binding site" evidence="9">
    <location>
        <begin position="97"/>
        <end position="107"/>
    </location>
    <ligand>
        <name>ATP</name>
        <dbReference type="ChEBI" id="CHEBI:30616"/>
    </ligand>
</feature>
<dbReference type="Proteomes" id="UP000002027">
    <property type="component" value="Chromosome 1"/>
</dbReference>
<dbReference type="Pfam" id="PF08544">
    <property type="entry name" value="GHMP_kinases_C"/>
    <property type="match status" value="1"/>
</dbReference>
<dbReference type="KEGG" id="sti:Sthe_0836"/>
<dbReference type="InterPro" id="IPR036554">
    <property type="entry name" value="GHMP_kinase_C_sf"/>
</dbReference>
<proteinExistence type="inferred from homology"/>
<evidence type="ECO:0000256" key="3">
    <source>
        <dbReference type="ARBA" id="ARBA00017473"/>
    </source>
</evidence>
<dbReference type="PIRSF" id="PIRSF010376">
    <property type="entry name" value="IspE"/>
    <property type="match status" value="1"/>
</dbReference>
<evidence type="ECO:0000256" key="1">
    <source>
        <dbReference type="ARBA" id="ARBA00009684"/>
    </source>
</evidence>
<keyword evidence="13" id="KW-1185">Reference proteome</keyword>
<dbReference type="GO" id="GO:0050515">
    <property type="term" value="F:4-(cytidine 5'-diphospho)-2-C-methyl-D-erythritol kinase activity"/>
    <property type="evidence" value="ECO:0007669"/>
    <property type="project" value="UniProtKB-UniRule"/>
</dbReference>
<evidence type="ECO:0000256" key="4">
    <source>
        <dbReference type="ARBA" id="ARBA00022679"/>
    </source>
</evidence>
<evidence type="ECO:0000256" key="8">
    <source>
        <dbReference type="ARBA" id="ARBA00032554"/>
    </source>
</evidence>
<dbReference type="Gene3D" id="3.30.70.890">
    <property type="entry name" value="GHMP kinase, C-terminal domain"/>
    <property type="match status" value="1"/>
</dbReference>
<dbReference type="GO" id="GO:0005524">
    <property type="term" value="F:ATP binding"/>
    <property type="evidence" value="ECO:0007669"/>
    <property type="project" value="UniProtKB-UniRule"/>
</dbReference>
<dbReference type="AlphaFoldDB" id="D1C206"/>
<dbReference type="EC" id="2.7.1.148" evidence="2 9"/>
<dbReference type="SUPFAM" id="SSF55060">
    <property type="entry name" value="GHMP Kinase, C-terminal domain"/>
    <property type="match status" value="1"/>
</dbReference>
<dbReference type="InParanoid" id="D1C206"/>
<evidence type="ECO:0000256" key="5">
    <source>
        <dbReference type="ARBA" id="ARBA00022741"/>
    </source>
</evidence>
<dbReference type="InterPro" id="IPR020568">
    <property type="entry name" value="Ribosomal_Su5_D2-typ_SF"/>
</dbReference>
<evidence type="ECO:0000256" key="7">
    <source>
        <dbReference type="ARBA" id="ARBA00022840"/>
    </source>
</evidence>
<dbReference type="HOGENOM" id="CLU_053057_1_1_0"/>
<evidence type="ECO:0000259" key="10">
    <source>
        <dbReference type="Pfam" id="PF00288"/>
    </source>
</evidence>
<comment type="catalytic activity">
    <reaction evidence="9">
        <text>4-CDP-2-C-methyl-D-erythritol + ATP = 4-CDP-2-C-methyl-D-erythritol 2-phosphate + ADP + H(+)</text>
        <dbReference type="Rhea" id="RHEA:18437"/>
        <dbReference type="ChEBI" id="CHEBI:15378"/>
        <dbReference type="ChEBI" id="CHEBI:30616"/>
        <dbReference type="ChEBI" id="CHEBI:57823"/>
        <dbReference type="ChEBI" id="CHEBI:57919"/>
        <dbReference type="ChEBI" id="CHEBI:456216"/>
        <dbReference type="EC" id="2.7.1.148"/>
    </reaction>
</comment>
<dbReference type="PANTHER" id="PTHR43527">
    <property type="entry name" value="4-DIPHOSPHOCYTIDYL-2-C-METHYL-D-ERYTHRITOL KINASE, CHLOROPLASTIC"/>
    <property type="match status" value="1"/>
</dbReference>
<dbReference type="eggNOG" id="COG1947">
    <property type="taxonomic scope" value="Bacteria"/>
</dbReference>
<dbReference type="UniPathway" id="UPA00056">
    <property type="reaction ID" value="UER00094"/>
</dbReference>
<organism evidence="12 13">
    <name type="scientific">Sphaerobacter thermophilus (strain ATCC 49802 / DSM 20745 / KCCM 41009 / NCIMB 13125 / S 6022)</name>
    <dbReference type="NCBI Taxonomy" id="479434"/>
    <lineage>
        <taxon>Bacteria</taxon>
        <taxon>Pseudomonadati</taxon>
        <taxon>Thermomicrobiota</taxon>
        <taxon>Thermomicrobia</taxon>
        <taxon>Sphaerobacterales</taxon>
        <taxon>Sphaerobacterineae</taxon>
        <taxon>Sphaerobacteraceae</taxon>
        <taxon>Sphaerobacter</taxon>
    </lineage>
</organism>
<feature type="domain" description="GHMP kinase N-terminal" evidence="10">
    <location>
        <begin position="70"/>
        <end position="145"/>
    </location>
</feature>
<keyword evidence="7 9" id="KW-0067">ATP-binding</keyword>
<evidence type="ECO:0000259" key="11">
    <source>
        <dbReference type="Pfam" id="PF08544"/>
    </source>
</evidence>
<protein>
    <recommendedName>
        <fullName evidence="3 9">4-diphosphocytidyl-2-C-methyl-D-erythritol kinase</fullName>
        <shortName evidence="9">CMK</shortName>
        <ecNumber evidence="2 9">2.7.1.148</ecNumber>
    </recommendedName>
    <alternativeName>
        <fullName evidence="8 9">4-(cytidine-5'-diphospho)-2-C-methyl-D-erythritol kinase</fullName>
    </alternativeName>
</protein>
<evidence type="ECO:0000256" key="6">
    <source>
        <dbReference type="ARBA" id="ARBA00022777"/>
    </source>
</evidence>
<dbReference type="HAMAP" id="MF_00061">
    <property type="entry name" value="IspE"/>
    <property type="match status" value="1"/>
</dbReference>
<accession>D1C206</accession>
<comment type="function">
    <text evidence="9">Catalyzes the phosphorylation of the position 2 hydroxy group of 4-diphosphocytidyl-2C-methyl-D-erythritol.</text>
</comment>
<sequence length="298" mass="30987">MKSIELAAPLRLRAPAKVNLGLEVVARRPDGYHEVVTILQSVSLFDTIDLLPAPALRYTPPAGLERESDLLWRAVRLAEERFGVRLRAQIRLEKHIPLAAGLGGGSSDAGTLLGALAALAGIPLDEVERAAAALGSDVPFFVRGGTALATGTGTDLAPLSTPPNVWFVVVAPDLVIPAKTAALYGALTPDHFTDGVATRRLAAALERGDTLDPDLMHNTFTPVLREWDAVSRAIDALHAAGAQVVLPSGAGPSVFTVVPSQAVANAIADRLPAGIGRVYVCTTVARDSNASALQAAVG</sequence>
<dbReference type="SUPFAM" id="SSF54211">
    <property type="entry name" value="Ribosomal protein S5 domain 2-like"/>
    <property type="match status" value="1"/>
</dbReference>
<evidence type="ECO:0000256" key="9">
    <source>
        <dbReference type="HAMAP-Rule" id="MF_00061"/>
    </source>
</evidence>
<keyword evidence="5 9" id="KW-0547">Nucleotide-binding</keyword>
<keyword evidence="6 9" id="KW-0418">Kinase</keyword>
<feature type="domain" description="GHMP kinase C-terminal" evidence="11">
    <location>
        <begin position="228"/>
        <end position="272"/>
    </location>
</feature>
<feature type="active site" evidence="9">
    <location>
        <position position="17"/>
    </location>
</feature>
<dbReference type="STRING" id="479434.Sthe_0836"/>
<evidence type="ECO:0000256" key="2">
    <source>
        <dbReference type="ARBA" id="ARBA00012052"/>
    </source>
</evidence>
<comment type="similarity">
    <text evidence="1 9">Belongs to the GHMP kinase family. IspE subfamily.</text>
</comment>
<dbReference type="EMBL" id="CP001823">
    <property type="protein sequence ID" value="ACZ38273.1"/>
    <property type="molecule type" value="Genomic_DNA"/>
</dbReference>
<dbReference type="InterPro" id="IPR006204">
    <property type="entry name" value="GHMP_kinase_N_dom"/>
</dbReference>
<reference evidence="13" key="1">
    <citation type="submission" date="2009-11" db="EMBL/GenBank/DDBJ databases">
        <title>The complete chromosome 1 of Sphaerobacter thermophilus DSM 20745.</title>
        <authorList>
            <person name="Lucas S."/>
            <person name="Copeland A."/>
            <person name="Lapidus A."/>
            <person name="Glavina del Rio T."/>
            <person name="Dalin E."/>
            <person name="Tice H."/>
            <person name="Bruce D."/>
            <person name="Goodwin L."/>
            <person name="Pitluck S."/>
            <person name="Kyrpides N."/>
            <person name="Mavromatis K."/>
            <person name="Ivanova N."/>
            <person name="Mikhailova N."/>
            <person name="LaButti K.M."/>
            <person name="Clum A."/>
            <person name="Sun H.I."/>
            <person name="Brettin T."/>
            <person name="Detter J.C."/>
            <person name="Han C."/>
            <person name="Larimer F."/>
            <person name="Land M."/>
            <person name="Hauser L."/>
            <person name="Markowitz V."/>
            <person name="Cheng J.F."/>
            <person name="Hugenholtz P."/>
            <person name="Woyke T."/>
            <person name="Wu D."/>
            <person name="Steenblock K."/>
            <person name="Schneider S."/>
            <person name="Pukall R."/>
            <person name="Goeker M."/>
            <person name="Klenk H.P."/>
            <person name="Eisen J.A."/>
        </authorList>
    </citation>
    <scope>NUCLEOTIDE SEQUENCE [LARGE SCALE GENOMIC DNA]</scope>
    <source>
        <strain evidence="13">ATCC 49802 / DSM 20745 / S 6022</strain>
    </source>
</reference>
<gene>
    <name evidence="9" type="primary">ispE</name>
    <name evidence="12" type="ordered locus">Sthe_0836</name>
</gene>
<reference evidence="12 13" key="2">
    <citation type="journal article" date="2010" name="Stand. Genomic Sci.">
        <title>Complete genome sequence of Desulfohalobium retbaense type strain (HR(100)).</title>
        <authorList>
            <person name="Spring S."/>
            <person name="Nolan M."/>
            <person name="Lapidus A."/>
            <person name="Glavina Del Rio T."/>
            <person name="Copeland A."/>
            <person name="Tice H."/>
            <person name="Cheng J.F."/>
            <person name="Lucas S."/>
            <person name="Land M."/>
            <person name="Chen F."/>
            <person name="Bruce D."/>
            <person name="Goodwin L."/>
            <person name="Pitluck S."/>
            <person name="Ivanova N."/>
            <person name="Mavromatis K."/>
            <person name="Mikhailova N."/>
            <person name="Pati A."/>
            <person name="Chen A."/>
            <person name="Palaniappan K."/>
            <person name="Hauser L."/>
            <person name="Chang Y.J."/>
            <person name="Jeffries C.D."/>
            <person name="Munk C."/>
            <person name="Kiss H."/>
            <person name="Chain P."/>
            <person name="Han C."/>
            <person name="Brettin T."/>
            <person name="Detter J.C."/>
            <person name="Schuler E."/>
            <person name="Goker M."/>
            <person name="Rohde M."/>
            <person name="Bristow J."/>
            <person name="Eisen J.A."/>
            <person name="Markowitz V."/>
            <person name="Hugenholtz P."/>
            <person name="Kyrpides N.C."/>
            <person name="Klenk H.P."/>
        </authorList>
    </citation>
    <scope>NUCLEOTIDE SEQUENCE [LARGE SCALE GENOMIC DNA]</scope>
    <source>
        <strain evidence="13">ATCC 49802 / DSM 20745 / S 6022</strain>
    </source>
</reference>
<name>D1C206_SPHTD</name>
<dbReference type="GO" id="GO:0019288">
    <property type="term" value="P:isopentenyl diphosphate biosynthetic process, methylerythritol 4-phosphate pathway"/>
    <property type="evidence" value="ECO:0007669"/>
    <property type="project" value="UniProtKB-UniRule"/>
</dbReference>
<keyword evidence="4 9" id="KW-0808">Transferase</keyword>
<feature type="active site" evidence="9">
    <location>
        <position position="137"/>
    </location>
</feature>
<keyword evidence="9" id="KW-0414">Isoprene biosynthesis</keyword>
<dbReference type="NCBIfam" id="TIGR00154">
    <property type="entry name" value="ispE"/>
    <property type="match status" value="1"/>
</dbReference>
<dbReference type="InterPro" id="IPR004424">
    <property type="entry name" value="IspE"/>
</dbReference>
<dbReference type="InterPro" id="IPR013750">
    <property type="entry name" value="GHMP_kinase_C_dom"/>
</dbReference>
<evidence type="ECO:0000313" key="12">
    <source>
        <dbReference type="EMBL" id="ACZ38273.1"/>
    </source>
</evidence>
<dbReference type="PANTHER" id="PTHR43527:SF2">
    <property type="entry name" value="4-DIPHOSPHOCYTIDYL-2-C-METHYL-D-ERYTHRITOL KINASE, CHLOROPLASTIC"/>
    <property type="match status" value="1"/>
</dbReference>
<dbReference type="InterPro" id="IPR014721">
    <property type="entry name" value="Ribsml_uS5_D2-typ_fold_subgr"/>
</dbReference>
<dbReference type="FunCoup" id="D1C206">
    <property type="interactions" value="411"/>
</dbReference>
<comment type="pathway">
    <text evidence="9">Isoprenoid biosynthesis; isopentenyl diphosphate biosynthesis via DXP pathway; isopentenyl diphosphate from 1-deoxy-D-xylulose 5-phosphate: step 3/6.</text>
</comment>
<evidence type="ECO:0000313" key="13">
    <source>
        <dbReference type="Proteomes" id="UP000002027"/>
    </source>
</evidence>
<dbReference type="Pfam" id="PF00288">
    <property type="entry name" value="GHMP_kinases_N"/>
    <property type="match status" value="1"/>
</dbReference>
<dbReference type="OrthoDB" id="9809438at2"/>